<feature type="region of interest" description="Disordered" evidence="1">
    <location>
        <begin position="69"/>
        <end position="104"/>
    </location>
</feature>
<keyword evidence="3" id="KW-1185">Reference proteome</keyword>
<organism evidence="2 3">
    <name type="scientific">Trichogramma kaykai</name>
    <dbReference type="NCBI Taxonomy" id="54128"/>
    <lineage>
        <taxon>Eukaryota</taxon>
        <taxon>Metazoa</taxon>
        <taxon>Ecdysozoa</taxon>
        <taxon>Arthropoda</taxon>
        <taxon>Hexapoda</taxon>
        <taxon>Insecta</taxon>
        <taxon>Pterygota</taxon>
        <taxon>Neoptera</taxon>
        <taxon>Endopterygota</taxon>
        <taxon>Hymenoptera</taxon>
        <taxon>Apocrita</taxon>
        <taxon>Proctotrupomorpha</taxon>
        <taxon>Chalcidoidea</taxon>
        <taxon>Trichogrammatidae</taxon>
        <taxon>Trichogramma</taxon>
    </lineage>
</organism>
<gene>
    <name evidence="2" type="ORF">TKK_010477</name>
</gene>
<accession>A0ABD2WSC8</accession>
<protein>
    <submittedName>
        <fullName evidence="2">Uncharacterized protein</fullName>
    </submittedName>
</protein>
<evidence type="ECO:0000313" key="2">
    <source>
        <dbReference type="EMBL" id="KAL3395366.1"/>
    </source>
</evidence>
<name>A0ABD2WSC8_9HYME</name>
<comment type="caution">
    <text evidence="2">The sequence shown here is derived from an EMBL/GenBank/DDBJ whole genome shotgun (WGS) entry which is preliminary data.</text>
</comment>
<sequence>MPTRAQGDAASATSTSQLIDSRCILRKQNVELVFHENRFAASIGRDVSYINPDGEVCTAQNLVDDYEKKLRSSSNTNSNSSSSNPPLENKFSSLCVSLPEEKKG</sequence>
<proteinExistence type="predicted"/>
<evidence type="ECO:0000313" key="3">
    <source>
        <dbReference type="Proteomes" id="UP001627154"/>
    </source>
</evidence>
<dbReference type="Proteomes" id="UP001627154">
    <property type="component" value="Unassembled WGS sequence"/>
</dbReference>
<reference evidence="2 3" key="1">
    <citation type="journal article" date="2024" name="bioRxiv">
        <title>A reference genome for Trichogramma kaykai: A tiny desert-dwelling parasitoid wasp with competing sex-ratio distorters.</title>
        <authorList>
            <person name="Culotta J."/>
            <person name="Lindsey A.R."/>
        </authorList>
    </citation>
    <scope>NUCLEOTIDE SEQUENCE [LARGE SCALE GENOMIC DNA]</scope>
    <source>
        <strain evidence="2 3">KSX58</strain>
    </source>
</reference>
<dbReference type="EMBL" id="JBJJXI010000082">
    <property type="protein sequence ID" value="KAL3395366.1"/>
    <property type="molecule type" value="Genomic_DNA"/>
</dbReference>
<feature type="compositionally biased region" description="Low complexity" evidence="1">
    <location>
        <begin position="72"/>
        <end position="84"/>
    </location>
</feature>
<evidence type="ECO:0000256" key="1">
    <source>
        <dbReference type="SAM" id="MobiDB-lite"/>
    </source>
</evidence>
<dbReference type="AlphaFoldDB" id="A0ABD2WSC8"/>